<evidence type="ECO:0000313" key="1">
    <source>
        <dbReference type="EMBL" id="GFR98254.1"/>
    </source>
</evidence>
<protein>
    <recommendedName>
        <fullName evidence="3">C-type lectin domain-containing protein</fullName>
    </recommendedName>
</protein>
<reference evidence="1 2" key="1">
    <citation type="journal article" date="2021" name="Elife">
        <title>Chloroplast acquisition without the gene transfer in kleptoplastic sea slugs, Plakobranchus ocellatus.</title>
        <authorList>
            <person name="Maeda T."/>
            <person name="Takahashi S."/>
            <person name="Yoshida T."/>
            <person name="Shimamura S."/>
            <person name="Takaki Y."/>
            <person name="Nagai Y."/>
            <person name="Toyoda A."/>
            <person name="Suzuki Y."/>
            <person name="Arimoto A."/>
            <person name="Ishii H."/>
            <person name="Satoh N."/>
            <person name="Nishiyama T."/>
            <person name="Hasebe M."/>
            <person name="Maruyama T."/>
            <person name="Minagawa J."/>
            <person name="Obokata J."/>
            <person name="Shigenobu S."/>
        </authorList>
    </citation>
    <scope>NUCLEOTIDE SEQUENCE [LARGE SCALE GENOMIC DNA]</scope>
</reference>
<name>A0AAV4HKV3_9GAST</name>
<gene>
    <name evidence="1" type="ORF">ElyMa_001013900</name>
</gene>
<dbReference type="InterPro" id="IPR016187">
    <property type="entry name" value="CTDL_fold"/>
</dbReference>
<dbReference type="EMBL" id="BMAT01002063">
    <property type="protein sequence ID" value="GFR98254.1"/>
    <property type="molecule type" value="Genomic_DNA"/>
</dbReference>
<dbReference type="SUPFAM" id="SSF56436">
    <property type="entry name" value="C-type lectin-like"/>
    <property type="match status" value="1"/>
</dbReference>
<accession>A0AAV4HKV3</accession>
<sequence>MLILYEAPSCSPEVGWVSTVQQHTLYLSDPAKPANVLTWHDARQACTNLHPQAALASFPRDIYDQTISCKIEPAIPYWVGITAAYPTPSQIFWLDGSLETRSSQFSLDINLSLSNTVCSNHKSADVYAPSTDVKNFSSANKPNFDIFQVHSGYHD</sequence>
<keyword evidence="2" id="KW-1185">Reference proteome</keyword>
<dbReference type="Proteomes" id="UP000762676">
    <property type="component" value="Unassembled WGS sequence"/>
</dbReference>
<dbReference type="Gene3D" id="3.10.100.10">
    <property type="entry name" value="Mannose-Binding Protein A, subunit A"/>
    <property type="match status" value="1"/>
</dbReference>
<dbReference type="InterPro" id="IPR016186">
    <property type="entry name" value="C-type_lectin-like/link_sf"/>
</dbReference>
<evidence type="ECO:0008006" key="3">
    <source>
        <dbReference type="Google" id="ProtNLM"/>
    </source>
</evidence>
<comment type="caution">
    <text evidence="1">The sequence shown here is derived from an EMBL/GenBank/DDBJ whole genome shotgun (WGS) entry which is preliminary data.</text>
</comment>
<proteinExistence type="predicted"/>
<evidence type="ECO:0000313" key="2">
    <source>
        <dbReference type="Proteomes" id="UP000762676"/>
    </source>
</evidence>
<dbReference type="AlphaFoldDB" id="A0AAV4HKV3"/>
<organism evidence="1 2">
    <name type="scientific">Elysia marginata</name>
    <dbReference type="NCBI Taxonomy" id="1093978"/>
    <lineage>
        <taxon>Eukaryota</taxon>
        <taxon>Metazoa</taxon>
        <taxon>Spiralia</taxon>
        <taxon>Lophotrochozoa</taxon>
        <taxon>Mollusca</taxon>
        <taxon>Gastropoda</taxon>
        <taxon>Heterobranchia</taxon>
        <taxon>Euthyneura</taxon>
        <taxon>Panpulmonata</taxon>
        <taxon>Sacoglossa</taxon>
        <taxon>Placobranchoidea</taxon>
        <taxon>Plakobranchidae</taxon>
        <taxon>Elysia</taxon>
    </lineage>
</organism>